<dbReference type="InterPro" id="IPR006685">
    <property type="entry name" value="MscS_channel_2nd"/>
</dbReference>
<dbReference type="InterPro" id="IPR058650">
    <property type="entry name" value="Msy1/2-like"/>
</dbReference>
<evidence type="ECO:0000256" key="7">
    <source>
        <dbReference type="SAM" id="Phobius"/>
    </source>
</evidence>
<dbReference type="Proteomes" id="UP000033140">
    <property type="component" value="Unassembled WGS sequence"/>
</dbReference>
<accession>A0A0E9N983</accession>
<dbReference type="PROSITE" id="PS50222">
    <property type="entry name" value="EF_HAND_2"/>
    <property type="match status" value="1"/>
</dbReference>
<dbReference type="GO" id="GO:0005262">
    <property type="term" value="F:calcium channel activity"/>
    <property type="evidence" value="ECO:0007669"/>
    <property type="project" value="TreeGrafter"/>
</dbReference>
<feature type="compositionally biased region" description="Polar residues" evidence="6">
    <location>
        <begin position="27"/>
        <end position="44"/>
    </location>
</feature>
<keyword evidence="5 7" id="KW-0472">Membrane</keyword>
<feature type="transmembrane region" description="Helical" evidence="7">
    <location>
        <begin position="307"/>
        <end position="326"/>
    </location>
</feature>
<reference evidence="9 10" key="3">
    <citation type="journal article" date="2015" name="Genome Announc.">
        <title>Draft Genome Sequence of the Archiascomycetous Yeast Saitoella complicata.</title>
        <authorList>
            <person name="Yamauchi K."/>
            <person name="Kondo S."/>
            <person name="Hamamoto M."/>
            <person name="Takahashi Y."/>
            <person name="Ogura Y."/>
            <person name="Hayashi T."/>
            <person name="Nishida H."/>
        </authorList>
    </citation>
    <scope>NUCLEOTIDE SEQUENCE [LARGE SCALE GENOMIC DNA]</scope>
    <source>
        <strain evidence="9 10">NRRL Y-17804</strain>
    </source>
</reference>
<feature type="compositionally biased region" description="Basic and acidic residues" evidence="6">
    <location>
        <begin position="867"/>
        <end position="876"/>
    </location>
</feature>
<evidence type="ECO:0000256" key="6">
    <source>
        <dbReference type="SAM" id="MobiDB-lite"/>
    </source>
</evidence>
<keyword evidence="2 7" id="KW-0812">Transmembrane</keyword>
<comment type="caution">
    <text evidence="9">The sequence shown here is derived from an EMBL/GenBank/DDBJ whole genome shotgun (WGS) entry which is preliminary data.</text>
</comment>
<dbReference type="GO" id="GO:0016020">
    <property type="term" value="C:membrane"/>
    <property type="evidence" value="ECO:0007669"/>
    <property type="project" value="UniProtKB-SubCell"/>
</dbReference>
<feature type="transmembrane region" description="Helical" evidence="7">
    <location>
        <begin position="185"/>
        <end position="208"/>
    </location>
</feature>
<feature type="region of interest" description="Disordered" evidence="6">
    <location>
        <begin position="977"/>
        <end position="997"/>
    </location>
</feature>
<dbReference type="EMBL" id="BACD03000003">
    <property type="protein sequence ID" value="GAO46369.1"/>
    <property type="molecule type" value="Genomic_DNA"/>
</dbReference>
<dbReference type="InterPro" id="IPR010920">
    <property type="entry name" value="LSM_dom_sf"/>
</dbReference>
<feature type="transmembrane region" description="Helical" evidence="7">
    <location>
        <begin position="215"/>
        <end position="234"/>
    </location>
</feature>
<dbReference type="OMA" id="MFMCALM"/>
<feature type="compositionally biased region" description="Low complexity" evidence="6">
    <location>
        <begin position="878"/>
        <end position="895"/>
    </location>
</feature>
<dbReference type="GO" id="GO:0005509">
    <property type="term" value="F:calcium ion binding"/>
    <property type="evidence" value="ECO:0007669"/>
    <property type="project" value="InterPro"/>
</dbReference>
<dbReference type="InterPro" id="IPR002048">
    <property type="entry name" value="EF_hand_dom"/>
</dbReference>
<feature type="compositionally biased region" description="Basic residues" evidence="6">
    <location>
        <begin position="906"/>
        <end position="916"/>
    </location>
</feature>
<evidence type="ECO:0000256" key="1">
    <source>
        <dbReference type="ARBA" id="ARBA00004370"/>
    </source>
</evidence>
<evidence type="ECO:0000256" key="4">
    <source>
        <dbReference type="ARBA" id="ARBA00022989"/>
    </source>
</evidence>
<dbReference type="PANTHER" id="PTHR31323">
    <property type="entry name" value="MECHANOSENSITIVE ION CHANNEL PROTEIN MSY2"/>
    <property type="match status" value="1"/>
</dbReference>
<reference evidence="9 10" key="1">
    <citation type="journal article" date="2011" name="J. Gen. Appl. Microbiol.">
        <title>Draft genome sequencing of the enigmatic yeast Saitoella complicata.</title>
        <authorList>
            <person name="Nishida H."/>
            <person name="Hamamoto M."/>
            <person name="Sugiyama J."/>
        </authorList>
    </citation>
    <scope>NUCLEOTIDE SEQUENCE [LARGE SCALE GENOMIC DNA]</scope>
    <source>
        <strain evidence="9 10">NRRL Y-17804</strain>
    </source>
</reference>
<sequence>MPDPPEKSSPVKHQHTSTLAAPPTLSLPASQPLPSNFGSPSGPTVNIIPGTPAAEIHESSYAIPTFAQRVASPPGSVSSHQFLSEKDLLSPTRSFRRADTFRFEDELEIARAEQLAQEATVQDKTSHKGTRLTSKTTAAQDDFDRLANRKEHGQHPGLWRPPKEPITAFGKLFLKLHHYSILTRYFFYMLPVALVILIPLFIGAFTFYDASIGGVRMMWFFIWVEILWLTLWGAKIVSKAVPPIIGVICGTFTNSFKKWRNVAGQLELPITLFLWTLSFWVSFLPLMKHNHVDGNIATKDWETLMNRVLLSLFIAMVMNVVEKVIIQMIALNFHERQYEDRITLSKFQISSLAKMYQFSRERLKNVEDEEFELPDPDQLPSGARTPRQNIRSVAKTVGKQAKRGLNAATDVVGKVAGEIAGRRVAMTTDALQVVLTLLSTTRGSQTLARRIYKSFCTDGETVSTDEGEEEVVKMDTLADAFDSQDEAEAAFQMFDKDMNGDVTCEEIEMACVEVGRERKAITTSLKDLDNAVSKLDDIFTFIVAVIALIVFVSLISRSVSGILTTAGSTLLALSWLFSGTAQEILASLVFIFVKHPFDVGDRVDVPVNGTVTSLIVKEIRLMATEFRMLDGRIVQAPNSILNTVFILNMRRTGGVAEGAPVILKFGTTLEQIDALRQAMLDFVRSEKRDFKPDILTELTDVPELHSVKLSVIFFHRSNWQNEGLRIARRNKFMCALMVNLQLLKIESPNNLWPGTTQTTPMYVHHFNNGAMGSPPNYATSPPSPSGSPPGSASGGAGQIHRADTHDSMGHRMTPIPEEQQPVSLKDQRKRVDFSLGARRLVASDDMTDIHTLDEGRSVPQVAYEQAEAERQEREQGLTRQTSRQSQNSAQNSRSSFDSHQTQGSKLARRFTGRHRSASLSSMQRKLVGPRGYREGHGNNGGHVFDRNIDEPLPEEEEAAELAEINVVRNDIANAEFEPRRPEPARRRTDAANITKQEKRKPIAEHTLPFPRHLSPVRITKKPTHKPVYCPLHKPCSHSPYQIC</sequence>
<evidence type="ECO:0000259" key="8">
    <source>
        <dbReference type="PROSITE" id="PS50222"/>
    </source>
</evidence>
<dbReference type="InterPro" id="IPR023408">
    <property type="entry name" value="MscS_beta-dom_sf"/>
</dbReference>
<dbReference type="Pfam" id="PF00924">
    <property type="entry name" value="MS_channel_2nd"/>
    <property type="match status" value="1"/>
</dbReference>
<feature type="region of interest" description="Disordered" evidence="6">
    <location>
        <begin position="773"/>
        <end position="828"/>
    </location>
</feature>
<dbReference type="Pfam" id="PF25886">
    <property type="entry name" value="Msy1"/>
    <property type="match status" value="1"/>
</dbReference>
<keyword evidence="3" id="KW-0106">Calcium</keyword>
<dbReference type="PROSITE" id="PS00018">
    <property type="entry name" value="EF_HAND_1"/>
    <property type="match status" value="1"/>
</dbReference>
<evidence type="ECO:0000256" key="3">
    <source>
        <dbReference type="ARBA" id="ARBA00022837"/>
    </source>
</evidence>
<feature type="transmembrane region" description="Helical" evidence="7">
    <location>
        <begin position="268"/>
        <end position="287"/>
    </location>
</feature>
<evidence type="ECO:0000313" key="9">
    <source>
        <dbReference type="EMBL" id="GAO46369.1"/>
    </source>
</evidence>
<proteinExistence type="predicted"/>
<dbReference type="Gene3D" id="2.30.30.60">
    <property type="match status" value="1"/>
</dbReference>
<feature type="region of interest" description="Disordered" evidence="6">
    <location>
        <begin position="846"/>
        <end position="945"/>
    </location>
</feature>
<dbReference type="InterPro" id="IPR011992">
    <property type="entry name" value="EF-hand-dom_pair"/>
</dbReference>
<feature type="transmembrane region" description="Helical" evidence="7">
    <location>
        <begin position="571"/>
        <end position="593"/>
    </location>
</feature>
<dbReference type="Gene3D" id="1.10.238.10">
    <property type="entry name" value="EF-hand"/>
    <property type="match status" value="1"/>
</dbReference>
<feature type="compositionally biased region" description="Basic and acidic residues" evidence="6">
    <location>
        <begin position="800"/>
        <end position="809"/>
    </location>
</feature>
<organism evidence="9 10">
    <name type="scientific">Saitoella complicata (strain BCRC 22490 / CBS 7301 / JCM 7358 / NBRC 10748 / NRRL Y-17804)</name>
    <dbReference type="NCBI Taxonomy" id="698492"/>
    <lineage>
        <taxon>Eukaryota</taxon>
        <taxon>Fungi</taxon>
        <taxon>Dikarya</taxon>
        <taxon>Ascomycota</taxon>
        <taxon>Taphrinomycotina</taxon>
        <taxon>Taphrinomycotina incertae sedis</taxon>
        <taxon>Saitoella</taxon>
    </lineage>
</organism>
<dbReference type="PANTHER" id="PTHR31323:SF15">
    <property type="entry name" value="MECHANOSENSITIVE ION CHANNEL PROTEIN MSY1"/>
    <property type="match status" value="1"/>
</dbReference>
<dbReference type="InterPro" id="IPR018247">
    <property type="entry name" value="EF_Hand_1_Ca_BS"/>
</dbReference>
<dbReference type="AlphaFoldDB" id="A0A0E9N983"/>
<dbReference type="GO" id="GO:0006874">
    <property type="term" value="P:intracellular calcium ion homeostasis"/>
    <property type="evidence" value="ECO:0007669"/>
    <property type="project" value="TreeGrafter"/>
</dbReference>
<feature type="transmembrane region" description="Helical" evidence="7">
    <location>
        <begin position="538"/>
        <end position="559"/>
    </location>
</feature>
<name>A0A0E9N983_SAICN</name>
<reference evidence="9 10" key="2">
    <citation type="journal article" date="2014" name="J. Gen. Appl. Microbiol.">
        <title>The early diverging ascomycetous budding yeast Saitoella complicata has three histone deacetylases belonging to the Clr6, Hos2, and Rpd3 lineages.</title>
        <authorList>
            <person name="Nishida H."/>
            <person name="Matsumoto T."/>
            <person name="Kondo S."/>
            <person name="Hamamoto M."/>
            <person name="Yoshikawa H."/>
        </authorList>
    </citation>
    <scope>NUCLEOTIDE SEQUENCE [LARGE SCALE GENOMIC DNA]</scope>
    <source>
        <strain evidence="9 10">NRRL Y-17804</strain>
    </source>
</reference>
<keyword evidence="10" id="KW-1185">Reference proteome</keyword>
<protein>
    <recommendedName>
        <fullName evidence="8">EF-hand domain-containing protein</fullName>
    </recommendedName>
</protein>
<feature type="domain" description="EF-hand" evidence="8">
    <location>
        <begin position="482"/>
        <end position="517"/>
    </location>
</feature>
<evidence type="ECO:0000256" key="2">
    <source>
        <dbReference type="ARBA" id="ARBA00022692"/>
    </source>
</evidence>
<gene>
    <name evidence="9" type="ORF">G7K_0600-t1</name>
</gene>
<feature type="compositionally biased region" description="Basic and acidic residues" evidence="6">
    <location>
        <begin position="847"/>
        <end position="856"/>
    </location>
</feature>
<comment type="subcellular location">
    <subcellularLocation>
        <location evidence="1">Membrane</location>
    </subcellularLocation>
</comment>
<dbReference type="SUPFAM" id="SSF50182">
    <property type="entry name" value="Sm-like ribonucleoproteins"/>
    <property type="match status" value="1"/>
</dbReference>
<dbReference type="SUPFAM" id="SSF47473">
    <property type="entry name" value="EF-hand"/>
    <property type="match status" value="1"/>
</dbReference>
<feature type="region of interest" description="Disordered" evidence="6">
    <location>
        <begin position="1"/>
        <end position="46"/>
    </location>
</feature>
<keyword evidence="4 7" id="KW-1133">Transmembrane helix</keyword>
<evidence type="ECO:0000256" key="5">
    <source>
        <dbReference type="ARBA" id="ARBA00023136"/>
    </source>
</evidence>
<evidence type="ECO:0000313" key="10">
    <source>
        <dbReference type="Proteomes" id="UP000033140"/>
    </source>
</evidence>
<dbReference type="STRING" id="698492.A0A0E9N983"/>